<organism evidence="1 2">
    <name type="scientific">Candidatus Nitrospira nitrificans</name>
    <dbReference type="NCBI Taxonomy" id="1742973"/>
    <lineage>
        <taxon>Bacteria</taxon>
        <taxon>Pseudomonadati</taxon>
        <taxon>Nitrospirota</taxon>
        <taxon>Nitrospiria</taxon>
        <taxon>Nitrospirales</taxon>
        <taxon>Nitrospiraceae</taxon>
        <taxon>Nitrospira</taxon>
    </lineage>
</organism>
<keyword evidence="2" id="KW-1185">Reference proteome</keyword>
<dbReference type="Proteomes" id="UP000198736">
    <property type="component" value="Unassembled WGS sequence"/>
</dbReference>
<dbReference type="EMBL" id="CZPZ01000001">
    <property type="protein sequence ID" value="CUS32057.1"/>
    <property type="molecule type" value="Genomic_DNA"/>
</dbReference>
<protein>
    <submittedName>
        <fullName evidence="1">Uncharacterized protein</fullName>
    </submittedName>
</protein>
<evidence type="ECO:0000313" key="2">
    <source>
        <dbReference type="Proteomes" id="UP000198736"/>
    </source>
</evidence>
<evidence type="ECO:0000313" key="1">
    <source>
        <dbReference type="EMBL" id="CUS32057.1"/>
    </source>
</evidence>
<gene>
    <name evidence="1" type="ORF">COMA2_10435</name>
</gene>
<sequence>MGDGGNVLTSSGPQLFTDFLRKGCVAPRVMRCLLHPPAETVLRVP</sequence>
<proteinExistence type="predicted"/>
<name>A0A0S4L5I4_9BACT</name>
<dbReference type="STRING" id="1742973.COMA2_10435"/>
<reference evidence="2" key="1">
    <citation type="submission" date="2015-10" db="EMBL/GenBank/DDBJ databases">
        <authorList>
            <person name="Luecker S."/>
            <person name="Luecker S."/>
        </authorList>
    </citation>
    <scope>NUCLEOTIDE SEQUENCE [LARGE SCALE GENOMIC DNA]</scope>
</reference>
<dbReference type="AlphaFoldDB" id="A0A0S4L5I4"/>
<accession>A0A0S4L5I4</accession>